<organism evidence="1 2">
    <name type="scientific">Rhizopogon vinicolor AM-OR11-026</name>
    <dbReference type="NCBI Taxonomy" id="1314800"/>
    <lineage>
        <taxon>Eukaryota</taxon>
        <taxon>Fungi</taxon>
        <taxon>Dikarya</taxon>
        <taxon>Basidiomycota</taxon>
        <taxon>Agaricomycotina</taxon>
        <taxon>Agaricomycetes</taxon>
        <taxon>Agaricomycetidae</taxon>
        <taxon>Boletales</taxon>
        <taxon>Suillineae</taxon>
        <taxon>Rhizopogonaceae</taxon>
        <taxon>Rhizopogon</taxon>
    </lineage>
</organism>
<dbReference type="EMBL" id="KV448521">
    <property type="protein sequence ID" value="OAX35210.1"/>
    <property type="molecule type" value="Genomic_DNA"/>
</dbReference>
<dbReference type="AlphaFoldDB" id="A0A1B7MRJ9"/>
<dbReference type="InParanoid" id="A0A1B7MRJ9"/>
<evidence type="ECO:0000313" key="1">
    <source>
        <dbReference type="EMBL" id="OAX35210.1"/>
    </source>
</evidence>
<dbReference type="Proteomes" id="UP000092154">
    <property type="component" value="Unassembled WGS sequence"/>
</dbReference>
<accession>A0A1B7MRJ9</accession>
<keyword evidence="2" id="KW-1185">Reference proteome</keyword>
<proteinExistence type="predicted"/>
<name>A0A1B7MRJ9_9AGAM</name>
<protein>
    <submittedName>
        <fullName evidence="1">Uncharacterized protein</fullName>
    </submittedName>
</protein>
<sequence>MYSRCIALVLSATIQGRGRVAHHSVLECTVVVVRSQSQRHRKRATRVIITMSRRLLWAVISLGRRSLEKLPYTVSSDIYDGRAVLMVFDTWMWEGLWGGGAGEYTVKPLSAAEGNDMWYSVEGYMASSCSLMPTRLNGGR</sequence>
<gene>
    <name evidence="1" type="ORF">K503DRAFT_390201</name>
</gene>
<reference evidence="1 2" key="1">
    <citation type="submission" date="2016-06" db="EMBL/GenBank/DDBJ databases">
        <title>Comparative genomics of the ectomycorrhizal sister species Rhizopogon vinicolor and Rhizopogon vesiculosus (Basidiomycota: Boletales) reveals a divergence of the mating type B locus.</title>
        <authorList>
            <consortium name="DOE Joint Genome Institute"/>
            <person name="Mujic A.B."/>
            <person name="Kuo A."/>
            <person name="Tritt A."/>
            <person name="Lipzen A."/>
            <person name="Chen C."/>
            <person name="Johnson J."/>
            <person name="Sharma A."/>
            <person name="Barry K."/>
            <person name="Grigoriev I.V."/>
            <person name="Spatafora J.W."/>
        </authorList>
    </citation>
    <scope>NUCLEOTIDE SEQUENCE [LARGE SCALE GENOMIC DNA]</scope>
    <source>
        <strain evidence="1 2">AM-OR11-026</strain>
    </source>
</reference>
<evidence type="ECO:0000313" key="2">
    <source>
        <dbReference type="Proteomes" id="UP000092154"/>
    </source>
</evidence>